<organism evidence="1 2">
    <name type="scientific">Halocaridina rubra</name>
    <name type="common">Hawaiian red shrimp</name>
    <dbReference type="NCBI Taxonomy" id="373956"/>
    <lineage>
        <taxon>Eukaryota</taxon>
        <taxon>Metazoa</taxon>
        <taxon>Ecdysozoa</taxon>
        <taxon>Arthropoda</taxon>
        <taxon>Crustacea</taxon>
        <taxon>Multicrustacea</taxon>
        <taxon>Malacostraca</taxon>
        <taxon>Eumalacostraca</taxon>
        <taxon>Eucarida</taxon>
        <taxon>Decapoda</taxon>
        <taxon>Pleocyemata</taxon>
        <taxon>Caridea</taxon>
        <taxon>Atyoidea</taxon>
        <taxon>Atyidae</taxon>
        <taxon>Halocaridina</taxon>
    </lineage>
</organism>
<dbReference type="AlphaFoldDB" id="A0AAN8X1W5"/>
<proteinExistence type="predicted"/>
<evidence type="ECO:0000313" key="2">
    <source>
        <dbReference type="Proteomes" id="UP001381693"/>
    </source>
</evidence>
<accession>A0AAN8X1W5</accession>
<evidence type="ECO:0000313" key="1">
    <source>
        <dbReference type="EMBL" id="KAK7076456.1"/>
    </source>
</evidence>
<keyword evidence="2" id="KW-1185">Reference proteome</keyword>
<dbReference type="EMBL" id="JAXCGZ010009665">
    <property type="protein sequence ID" value="KAK7076456.1"/>
    <property type="molecule type" value="Genomic_DNA"/>
</dbReference>
<comment type="caution">
    <text evidence="1">The sequence shown here is derived from an EMBL/GenBank/DDBJ whole genome shotgun (WGS) entry which is preliminary data.</text>
</comment>
<name>A0AAN8X1W5_HALRR</name>
<reference evidence="1 2" key="1">
    <citation type="submission" date="2023-11" db="EMBL/GenBank/DDBJ databases">
        <title>Halocaridina rubra genome assembly.</title>
        <authorList>
            <person name="Smith C."/>
        </authorList>
    </citation>
    <scope>NUCLEOTIDE SEQUENCE [LARGE SCALE GENOMIC DNA]</scope>
    <source>
        <strain evidence="1">EP-1</strain>
        <tissue evidence="1">Whole</tissue>
    </source>
</reference>
<dbReference type="Proteomes" id="UP001381693">
    <property type="component" value="Unassembled WGS sequence"/>
</dbReference>
<sequence length="243" mass="26740">MPQGKGRGAFEGVVYINSTVNDFETVYVTNAKTLMLSSGLCTSVNLYHVKSALYTNTTNKEVPASPCKAKPGLHLYNTTIDNVPSGFHTYSMENSRLLGTLIEHPQLQVKVSNSYINVLNIETPKGVNCDIRIQRTTINLMTGVVLNENSGIVLTASEVKNVSLKSIRVYDTSHLSIARSSFLQGEANILLHNMANITLENVTGTLKIRYGHLRSGSDVTGMEKKWLVVLCPLLILQLNSVYH</sequence>
<protein>
    <submittedName>
        <fullName evidence="1">Uncharacterized protein</fullName>
    </submittedName>
</protein>
<gene>
    <name evidence="1" type="ORF">SK128_026042</name>
</gene>